<keyword evidence="1" id="KW-0472">Membrane</keyword>
<name>A0A9N9CL16_9GLOM</name>
<dbReference type="Gene3D" id="3.60.21.10">
    <property type="match status" value="1"/>
</dbReference>
<dbReference type="PANTHER" id="PTHR43143:SF1">
    <property type="entry name" value="SERINE_THREONINE-PROTEIN PHOSPHATASE CPPED1"/>
    <property type="match status" value="1"/>
</dbReference>
<accession>A0A9N9CL16</accession>
<dbReference type="SUPFAM" id="SSF56300">
    <property type="entry name" value="Metallo-dependent phosphatases"/>
    <property type="match status" value="1"/>
</dbReference>
<sequence length="518" mass="60318">MAGSSPGRRIDQNDTNNHNGESVAHTSYFESFSIPFIFQPQHLVHNLSSSSSYYTPYLQQSSNDATKQSRLYQGLFISRRMSALIATYFVRGIKRRHVYLLLFTAILFCWIWLSTVRAYAVLGKYKVKNYLYDAGLLSCSLRKEPIIYVLDTYNVVAVWESNCMMENVKLRWYRESNAVHVIHEMPDSIIPTVIDDNHYVYKATIGPLRNVDTYRYEITYSKNNDNIILVAQYSFPFFPSIPPSNKTRQGRKLAKHNLSYPINILAFADNQFGLRVFNELVESAVARHKQPHYILHAGDAVQEYKNLQQWQTDFYDPLTASYLGQQAPLIYAHGNHDYDPDLKYTYTGKALWYSFKMANSRWIVLDSNMDDMKQDEWLENELASAESQSADFRVVVVHIPPFLEYWDPDSWHEKGEKHWGEFVRTRFVPLFRKYKVDLVISGHQHNYQRGDRDGVTYAIIGGAGGSLDYDRVENYELYVAGDKKHHYVLMELWPKKIVCSAYSLDGMLFDKFVIRSRV</sequence>
<dbReference type="PANTHER" id="PTHR43143">
    <property type="entry name" value="METALLOPHOSPHOESTERASE, CALCINEURIN SUPERFAMILY"/>
    <property type="match status" value="1"/>
</dbReference>
<proteinExistence type="predicted"/>
<feature type="domain" description="Calcineurin-like phosphoesterase" evidence="2">
    <location>
        <begin position="263"/>
        <end position="447"/>
    </location>
</feature>
<comment type="caution">
    <text evidence="3">The sequence shown here is derived from an EMBL/GenBank/DDBJ whole genome shotgun (WGS) entry which is preliminary data.</text>
</comment>
<keyword evidence="1" id="KW-0812">Transmembrane</keyword>
<protein>
    <submittedName>
        <fullName evidence="3">4690_t:CDS:1</fullName>
    </submittedName>
</protein>
<gene>
    <name evidence="3" type="ORF">PBRASI_LOCUS7806</name>
</gene>
<feature type="transmembrane region" description="Helical" evidence="1">
    <location>
        <begin position="98"/>
        <end position="120"/>
    </location>
</feature>
<organism evidence="3 4">
    <name type="scientific">Paraglomus brasilianum</name>
    <dbReference type="NCBI Taxonomy" id="144538"/>
    <lineage>
        <taxon>Eukaryota</taxon>
        <taxon>Fungi</taxon>
        <taxon>Fungi incertae sedis</taxon>
        <taxon>Mucoromycota</taxon>
        <taxon>Glomeromycotina</taxon>
        <taxon>Glomeromycetes</taxon>
        <taxon>Paraglomerales</taxon>
        <taxon>Paraglomeraceae</taxon>
        <taxon>Paraglomus</taxon>
    </lineage>
</organism>
<dbReference type="InterPro" id="IPR051918">
    <property type="entry name" value="STPP_CPPED1"/>
</dbReference>
<dbReference type="EMBL" id="CAJVPI010001268">
    <property type="protein sequence ID" value="CAG8604097.1"/>
    <property type="molecule type" value="Genomic_DNA"/>
</dbReference>
<keyword evidence="4" id="KW-1185">Reference proteome</keyword>
<reference evidence="3" key="1">
    <citation type="submission" date="2021-06" db="EMBL/GenBank/DDBJ databases">
        <authorList>
            <person name="Kallberg Y."/>
            <person name="Tangrot J."/>
            <person name="Rosling A."/>
        </authorList>
    </citation>
    <scope>NUCLEOTIDE SEQUENCE</scope>
    <source>
        <strain evidence="3">BR232B</strain>
    </source>
</reference>
<evidence type="ECO:0000313" key="4">
    <source>
        <dbReference type="Proteomes" id="UP000789739"/>
    </source>
</evidence>
<dbReference type="AlphaFoldDB" id="A0A9N9CL16"/>
<dbReference type="Pfam" id="PF00149">
    <property type="entry name" value="Metallophos"/>
    <property type="match status" value="1"/>
</dbReference>
<dbReference type="OrthoDB" id="45007at2759"/>
<dbReference type="GO" id="GO:0016787">
    <property type="term" value="F:hydrolase activity"/>
    <property type="evidence" value="ECO:0007669"/>
    <property type="project" value="InterPro"/>
</dbReference>
<evidence type="ECO:0000313" key="3">
    <source>
        <dbReference type="EMBL" id="CAG8604097.1"/>
    </source>
</evidence>
<dbReference type="InterPro" id="IPR004843">
    <property type="entry name" value="Calcineurin-like_PHP"/>
</dbReference>
<evidence type="ECO:0000259" key="2">
    <source>
        <dbReference type="Pfam" id="PF00149"/>
    </source>
</evidence>
<keyword evidence="1" id="KW-1133">Transmembrane helix</keyword>
<evidence type="ECO:0000256" key="1">
    <source>
        <dbReference type="SAM" id="Phobius"/>
    </source>
</evidence>
<dbReference type="Proteomes" id="UP000789739">
    <property type="component" value="Unassembled WGS sequence"/>
</dbReference>
<dbReference type="InterPro" id="IPR029052">
    <property type="entry name" value="Metallo-depent_PP-like"/>
</dbReference>